<dbReference type="InterPro" id="IPR010982">
    <property type="entry name" value="Lambda_DNA-bd_dom_sf"/>
</dbReference>
<dbReference type="Gene3D" id="1.10.260.40">
    <property type="entry name" value="lambda repressor-like DNA-binding domains"/>
    <property type="match status" value="1"/>
</dbReference>
<accession>A0A6M3KRN1</accession>
<sequence>MDENQFRSAMRRAKIFQELYSNGYDFRSEFYAGVQRGLRRLYHGDDFGTEGEHRKWMSLSPWMKHDGPRVDWDAMSRRIEFGQRRMRGMGYRIGLNYENLTDPSDAQALRKILGWSVWEMSAWCGVSHRTVEGWEQGRPISDGPASKIRELLDV</sequence>
<dbReference type="EMBL" id="MT141540">
    <property type="protein sequence ID" value="QJA65550.1"/>
    <property type="molecule type" value="Genomic_DNA"/>
</dbReference>
<gene>
    <name evidence="2" type="ORF">MM415A00224_0013</name>
    <name evidence="1" type="ORF">MM415B00387_0043</name>
</gene>
<protein>
    <submittedName>
        <fullName evidence="2">Uncharacterized protein</fullName>
    </submittedName>
</protein>
<dbReference type="GO" id="GO:0003677">
    <property type="term" value="F:DNA binding"/>
    <property type="evidence" value="ECO:0007669"/>
    <property type="project" value="InterPro"/>
</dbReference>
<name>A0A6M3KRN1_9ZZZZ</name>
<evidence type="ECO:0000313" key="2">
    <source>
        <dbReference type="EMBL" id="QJA84114.1"/>
    </source>
</evidence>
<reference evidence="2" key="1">
    <citation type="submission" date="2020-03" db="EMBL/GenBank/DDBJ databases">
        <title>The deep terrestrial virosphere.</title>
        <authorList>
            <person name="Holmfeldt K."/>
            <person name="Nilsson E."/>
            <person name="Simone D."/>
            <person name="Lopez-Fernandez M."/>
            <person name="Wu X."/>
            <person name="de Brujin I."/>
            <person name="Lundin D."/>
            <person name="Andersson A."/>
            <person name="Bertilsson S."/>
            <person name="Dopson M."/>
        </authorList>
    </citation>
    <scope>NUCLEOTIDE SEQUENCE</scope>
    <source>
        <strain evidence="2">MM415A00224</strain>
        <strain evidence="1">MM415B00387</strain>
    </source>
</reference>
<organism evidence="2">
    <name type="scientific">viral metagenome</name>
    <dbReference type="NCBI Taxonomy" id="1070528"/>
    <lineage>
        <taxon>unclassified sequences</taxon>
        <taxon>metagenomes</taxon>
        <taxon>organismal metagenomes</taxon>
    </lineage>
</organism>
<evidence type="ECO:0000313" key="1">
    <source>
        <dbReference type="EMBL" id="QJA65550.1"/>
    </source>
</evidence>
<dbReference type="AlphaFoldDB" id="A0A6M3KRN1"/>
<dbReference type="EMBL" id="MT142524">
    <property type="protein sequence ID" value="QJA84114.1"/>
    <property type="molecule type" value="Genomic_DNA"/>
</dbReference>
<dbReference type="SUPFAM" id="SSF47413">
    <property type="entry name" value="lambda repressor-like DNA-binding domains"/>
    <property type="match status" value="1"/>
</dbReference>
<proteinExistence type="predicted"/>